<evidence type="ECO:0000256" key="5">
    <source>
        <dbReference type="SAM" id="SignalP"/>
    </source>
</evidence>
<feature type="domain" description="Leucine-binding protein" evidence="6">
    <location>
        <begin position="45"/>
        <end position="381"/>
    </location>
</feature>
<dbReference type="GO" id="GO:0006865">
    <property type="term" value="P:amino acid transport"/>
    <property type="evidence" value="ECO:0007669"/>
    <property type="project" value="UniProtKB-KW"/>
</dbReference>
<dbReference type="CDD" id="cd06332">
    <property type="entry name" value="PBP1_aromatic_compounds-like"/>
    <property type="match status" value="1"/>
</dbReference>
<name>A0A4R4P2R9_9ACTN</name>
<comment type="similarity">
    <text evidence="1">Belongs to the leucine-binding protein family.</text>
</comment>
<evidence type="ECO:0000313" key="7">
    <source>
        <dbReference type="EMBL" id="TDC16598.1"/>
    </source>
</evidence>
<dbReference type="InterPro" id="IPR028081">
    <property type="entry name" value="Leu-bd"/>
</dbReference>
<dbReference type="InterPro" id="IPR051010">
    <property type="entry name" value="BCAA_transport"/>
</dbReference>
<dbReference type="Proteomes" id="UP000295431">
    <property type="component" value="Unassembled WGS sequence"/>
</dbReference>
<dbReference type="SUPFAM" id="SSF53822">
    <property type="entry name" value="Periplasmic binding protein-like I"/>
    <property type="match status" value="1"/>
</dbReference>
<comment type="caution">
    <text evidence="7">The sequence shown here is derived from an EMBL/GenBank/DDBJ whole genome shotgun (WGS) entry which is preliminary data.</text>
</comment>
<dbReference type="PROSITE" id="PS51257">
    <property type="entry name" value="PROKAR_LIPOPROTEIN"/>
    <property type="match status" value="1"/>
</dbReference>
<proteinExistence type="inferred from homology"/>
<protein>
    <recommendedName>
        <fullName evidence="6">Leucine-binding protein domain-containing protein</fullName>
    </recommendedName>
</protein>
<accession>A0A4R4P2R9</accession>
<feature type="signal peptide" evidence="5">
    <location>
        <begin position="1"/>
        <end position="34"/>
    </location>
</feature>
<dbReference type="PANTHER" id="PTHR30483:SF6">
    <property type="entry name" value="PERIPLASMIC BINDING PROTEIN OF ABC TRANSPORTER FOR NATURAL AMINO ACIDS"/>
    <property type="match status" value="1"/>
</dbReference>
<gene>
    <name evidence="7" type="ORF">E1284_12110</name>
</gene>
<evidence type="ECO:0000256" key="4">
    <source>
        <dbReference type="ARBA" id="ARBA00022970"/>
    </source>
</evidence>
<keyword evidence="3 5" id="KW-0732">Signal</keyword>
<sequence length="396" mass="40706">MSKSPRRFSVGHSGITAVAVASVAVLGAAGCGGAAVSGEDSSDKPVKVGVLLPYTGTFGLYGKPMEAALKARLKLAQGRAGDRAVELVFEDEATDPAVAVSKVGKLLDQDGVSAVVCCATGAATLAVGPTLAERGIPQLGPIPNPDGLKKFKTAAVAAPTAGHDAGKLGTYAAGELGHRTAVIVASDFAYGHEVADAFEKTFTEAGGTIVKRVLTPLGTADFASYLARLPDADVTFAGFAGADAVRFVQQYDKFGVKKRVPLIGHGPLLTELVLKQIGPSAVDVGAGFYYSSTLDNPENKRFIDTMKAAGGQFVPSHFTAGAWASGSVLLAAIEAAGDRAMDGPELARTIRATKVDAPWGTLSFNPETGYADAPTYYYTVVQKSGSLQHSVAGEMP</sequence>
<dbReference type="Gene3D" id="3.40.50.2300">
    <property type="match status" value="2"/>
</dbReference>
<keyword evidence="8" id="KW-1185">Reference proteome</keyword>
<reference evidence="7 8" key="1">
    <citation type="submission" date="2019-03" db="EMBL/GenBank/DDBJ databases">
        <title>Draft genome sequences of novel Actinobacteria.</title>
        <authorList>
            <person name="Sahin N."/>
            <person name="Ay H."/>
            <person name="Saygin H."/>
        </authorList>
    </citation>
    <scope>NUCLEOTIDE SEQUENCE [LARGE SCALE GENOMIC DNA]</scope>
    <source>
        <strain evidence="7 8">DSM 45347</strain>
    </source>
</reference>
<keyword evidence="4" id="KW-0029">Amino-acid transport</keyword>
<dbReference type="EMBL" id="SMJW01000047">
    <property type="protein sequence ID" value="TDC16598.1"/>
    <property type="molecule type" value="Genomic_DNA"/>
</dbReference>
<dbReference type="PRINTS" id="PR00337">
    <property type="entry name" value="LEUILEVALBP"/>
</dbReference>
<dbReference type="OrthoDB" id="3759485at2"/>
<keyword evidence="2" id="KW-0813">Transport</keyword>
<organism evidence="7 8">
    <name type="scientific">Actinomadura bangladeshensis</name>
    <dbReference type="NCBI Taxonomy" id="453573"/>
    <lineage>
        <taxon>Bacteria</taxon>
        <taxon>Bacillati</taxon>
        <taxon>Actinomycetota</taxon>
        <taxon>Actinomycetes</taxon>
        <taxon>Streptosporangiales</taxon>
        <taxon>Thermomonosporaceae</taxon>
        <taxon>Actinomadura</taxon>
    </lineage>
</organism>
<evidence type="ECO:0000256" key="1">
    <source>
        <dbReference type="ARBA" id="ARBA00010062"/>
    </source>
</evidence>
<evidence type="ECO:0000313" key="8">
    <source>
        <dbReference type="Proteomes" id="UP000295431"/>
    </source>
</evidence>
<dbReference type="Pfam" id="PF13458">
    <property type="entry name" value="Peripla_BP_6"/>
    <property type="match status" value="1"/>
</dbReference>
<evidence type="ECO:0000256" key="3">
    <source>
        <dbReference type="ARBA" id="ARBA00022729"/>
    </source>
</evidence>
<evidence type="ECO:0000256" key="2">
    <source>
        <dbReference type="ARBA" id="ARBA00022448"/>
    </source>
</evidence>
<feature type="chain" id="PRO_5020186862" description="Leucine-binding protein domain-containing protein" evidence="5">
    <location>
        <begin position="35"/>
        <end position="396"/>
    </location>
</feature>
<dbReference type="InterPro" id="IPR000709">
    <property type="entry name" value="Leu_Ile_Val-bd"/>
</dbReference>
<dbReference type="AlphaFoldDB" id="A0A4R4P2R9"/>
<dbReference type="InterPro" id="IPR028082">
    <property type="entry name" value="Peripla_BP_I"/>
</dbReference>
<dbReference type="PANTHER" id="PTHR30483">
    <property type="entry name" value="LEUCINE-SPECIFIC-BINDING PROTEIN"/>
    <property type="match status" value="1"/>
</dbReference>
<evidence type="ECO:0000259" key="6">
    <source>
        <dbReference type="Pfam" id="PF13458"/>
    </source>
</evidence>